<evidence type="ECO:0000256" key="1">
    <source>
        <dbReference type="ARBA" id="ARBA00010873"/>
    </source>
</evidence>
<protein>
    <submittedName>
        <fullName evidence="7">Relaxase/mobilization nuclease domain-containing protein</fullName>
    </submittedName>
</protein>
<comment type="similarity">
    <text evidence="1">Belongs to the MobA/MobL family.</text>
</comment>
<sequence>MINPETRATDKIANLHGDGMAIYHLHAKTWSKGAGQGAGGHARYVLRQGPYARRVIERVDGSAVRRVEEDRAAEVVASYSGHLPAWADGDPLAYWDAADAYERANGTVYRELEFALPGELSERRNLKLAQAFAEALARVDRGATPYTLVLHRSTRDPELLHCHLMLSDRVNDGYERSPELWFRRAANRGKDPARGGAPKTQARIAQDWLGTVVRPLWAELANAALEQARCGARIDHRSLEAQRRERELLAEQAQGRGDELAAARYRKAAGILDRPAQPKRGRVLEHGGPDKAPGQALVWARYQEDLARRRAARERLAEADGVVRELREEIARERRREERRAAAKRELDASHGWRPDRVATAQMVLAAVLDLGQAHREAVQERWDARRERRRVAIEAQRRVEQERQERRGQLLGLAASLAADAECRLRLREAYEAAGFRLEQRPDGKWVFVYLHGDLLEERQAVREARRAWDERRAALEAQRAAAREAEERRRREGERDRATEQEQGPGVRHPDKPRWQVERELILTEVYGSAVAEHMGRWYRIERRADALVLSNREASVTDFGDRVVAHEGNDKEIEALVLLAQAKGWERVTLTGPREFQERAAQAFVKAGIALEDQALEARAKEAIERQRREDIRERALLRQGYRRDAWEIRERWHWRQQERARRLEAERELARIEEEAEQARDAWRTVWRKTGHLVDADAQEPIPWGIWREQTLAERYGPDIAARAEAEYWYTRLRPDLGGLDISRNGQEVVDAGAALQVCSAGSMSLAVDLVRAKGWKRVAIGGPEDFRERAARALIEAGMVLADEALEQRAKAALDAERVQQERERALRRAMEGIKAHRIRWRRKDGTMGEQRALDYLEDRLFRGFTIQETAEGFRWWSADGKPGAVVGDAQLMALFRAAKAADQDLVRVVERIRMEVGMPNAAADRARGRTVTPKRGLGDDW</sequence>
<feature type="coiled-coil region" evidence="3">
    <location>
        <begin position="807"/>
        <end position="834"/>
    </location>
</feature>
<keyword evidence="7" id="KW-0614">Plasmid</keyword>
<evidence type="ECO:0000313" key="7">
    <source>
        <dbReference type="EMBL" id="AEK59823.1"/>
    </source>
</evidence>
<evidence type="ECO:0000259" key="5">
    <source>
        <dbReference type="Pfam" id="PF03389"/>
    </source>
</evidence>
<keyword evidence="8" id="KW-1185">Reference proteome</keyword>
<geneLocation type="plasmid" evidence="7 8">
    <name>pLAtc3</name>
</geneLocation>
<accession>F9ZUX4</accession>
<feature type="domain" description="Large polyvalent protein-associated" evidence="6">
    <location>
        <begin position="744"/>
        <end position="817"/>
    </location>
</feature>
<dbReference type="Gene3D" id="3.30.930.30">
    <property type="match status" value="1"/>
</dbReference>
<evidence type="ECO:0000259" key="6">
    <source>
        <dbReference type="Pfam" id="PF18821"/>
    </source>
</evidence>
<dbReference type="Pfam" id="PF03389">
    <property type="entry name" value="MobA_MobL"/>
    <property type="match status" value="1"/>
</dbReference>
<proteinExistence type="inferred from homology"/>
<feature type="coiled-coil region" evidence="3">
    <location>
        <begin position="659"/>
        <end position="686"/>
    </location>
</feature>
<keyword evidence="3" id="KW-0175">Coiled coil</keyword>
<feature type="compositionally biased region" description="Basic and acidic residues" evidence="4">
    <location>
        <begin position="483"/>
        <end position="502"/>
    </location>
</feature>
<dbReference type="KEGG" id="acu:Atc_3p14"/>
<reference evidence="7 8" key="1">
    <citation type="journal article" date="2011" name="J. Genet. Genomics">
        <title>Unraveling the Acidithiobacillus caldus complete genome and its central metabolisms for carbon assimilation.</title>
        <authorList>
            <person name="You X.Y."/>
            <person name="Guo X."/>
            <person name="Zheng H.J."/>
            <person name="Zhang M.J."/>
            <person name="Liu L.J."/>
            <person name="Zhu Y.Q."/>
            <person name="Zhu B."/>
            <person name="Wang S.Y."/>
            <person name="Zhao G.P."/>
            <person name="Poetsch A."/>
            <person name="Jiang C.Y."/>
            <person name="Liu S.J."/>
        </authorList>
    </citation>
    <scope>NUCLEOTIDE SEQUENCE [LARGE SCALE GENOMIC DNA]</scope>
    <source>
        <strain evidence="7 8">SM-1</strain>
        <plasmid evidence="8">Plasmid pLAtc3</plasmid>
    </source>
</reference>
<feature type="domain" description="MobA/MobL protein" evidence="5">
    <location>
        <begin position="81"/>
        <end position="246"/>
    </location>
</feature>
<dbReference type="EMBL" id="CP002577">
    <property type="protein sequence ID" value="AEK59823.1"/>
    <property type="molecule type" value="Genomic_DNA"/>
</dbReference>
<dbReference type="AlphaFoldDB" id="F9ZUX4"/>
<dbReference type="Proteomes" id="UP000006135">
    <property type="component" value="Plasmid pLAtc3"/>
</dbReference>
<feature type="region of interest" description="Disordered" evidence="4">
    <location>
        <begin position="928"/>
        <end position="947"/>
    </location>
</feature>
<dbReference type="Pfam" id="PF18821">
    <property type="entry name" value="LPD7"/>
    <property type="match status" value="2"/>
</dbReference>
<evidence type="ECO:0000256" key="3">
    <source>
        <dbReference type="SAM" id="Coils"/>
    </source>
</evidence>
<dbReference type="InterPro" id="IPR040677">
    <property type="entry name" value="LPD7"/>
</dbReference>
<organism evidence="7 8">
    <name type="scientific">Acidithiobacillus caldus (strain SM-1)</name>
    <dbReference type="NCBI Taxonomy" id="990288"/>
    <lineage>
        <taxon>Bacteria</taxon>
        <taxon>Pseudomonadati</taxon>
        <taxon>Pseudomonadota</taxon>
        <taxon>Acidithiobacillia</taxon>
        <taxon>Acidithiobacillales</taxon>
        <taxon>Acidithiobacillaceae</taxon>
        <taxon>Acidithiobacillus</taxon>
    </lineage>
</organism>
<name>F9ZUX4_ACICS</name>
<dbReference type="InterPro" id="IPR005053">
    <property type="entry name" value="MobA_MobL"/>
</dbReference>
<gene>
    <name evidence="7" type="ordered locus">Atc_3p14</name>
</gene>
<evidence type="ECO:0000256" key="2">
    <source>
        <dbReference type="ARBA" id="ARBA00022971"/>
    </source>
</evidence>
<evidence type="ECO:0000313" key="8">
    <source>
        <dbReference type="Proteomes" id="UP000006135"/>
    </source>
</evidence>
<feature type="domain" description="Large polyvalent protein-associated" evidence="6">
    <location>
        <begin position="542"/>
        <end position="626"/>
    </location>
</feature>
<feature type="region of interest" description="Disordered" evidence="4">
    <location>
        <begin position="481"/>
        <end position="513"/>
    </location>
</feature>
<dbReference type="HOGENOM" id="CLU_310507_0_0_6"/>
<keyword evidence="2" id="KW-0184">Conjugation</keyword>
<evidence type="ECO:0000256" key="4">
    <source>
        <dbReference type="SAM" id="MobiDB-lite"/>
    </source>
</evidence>
<feature type="coiled-coil region" evidence="3">
    <location>
        <begin position="309"/>
        <end position="347"/>
    </location>
</feature>